<gene>
    <name evidence="2" type="ORF">CNQ75_06600</name>
</gene>
<dbReference type="NCBIfam" id="TIGR01635">
    <property type="entry name" value="tail_comp_S"/>
    <property type="match status" value="1"/>
</dbReference>
<accession>A0A2I5HFA8</accession>
<dbReference type="AlphaFoldDB" id="A0A2I5HFA8"/>
<protein>
    <submittedName>
        <fullName evidence="2">Phage virion morphogenesis protein</fullName>
    </submittedName>
</protein>
<proteinExistence type="predicted"/>
<reference evidence="2 3" key="1">
    <citation type="submission" date="2017-09" db="EMBL/GenBank/DDBJ databases">
        <title>Complete genome of Salmonella enterica subsp. diarizonae isolated from stool of a patient with bacterial enteropathy.</title>
        <authorList>
            <person name="Zhou J."/>
            <person name="Chen Q."/>
            <person name="Guo L."/>
            <person name="Fan J."/>
        </authorList>
    </citation>
    <scope>NUCLEOTIDE SEQUENCE [LARGE SCALE GENOMIC DNA]</scope>
    <source>
        <strain evidence="2 3">HZS154</strain>
    </source>
</reference>
<dbReference type="EMBL" id="CP023345">
    <property type="protein sequence ID" value="ATW54222.1"/>
    <property type="molecule type" value="Genomic_DNA"/>
</dbReference>
<name>A0A2I5HFA8_SALDZ</name>
<organism evidence="2 3">
    <name type="scientific">Salmonella diarizonae</name>
    <dbReference type="NCBI Taxonomy" id="59204"/>
    <lineage>
        <taxon>Bacteria</taxon>
        <taxon>Pseudomonadati</taxon>
        <taxon>Pseudomonadota</taxon>
        <taxon>Gammaproteobacteria</taxon>
        <taxon>Enterobacterales</taxon>
        <taxon>Enterobacteriaceae</taxon>
        <taxon>Salmonella</taxon>
    </lineage>
</organism>
<dbReference type="RefSeq" id="WP_100212334.1">
    <property type="nucleotide sequence ID" value="NZ_CP023345.1"/>
</dbReference>
<dbReference type="Proteomes" id="UP000230639">
    <property type="component" value="Chromosome"/>
</dbReference>
<dbReference type="Pfam" id="PF05069">
    <property type="entry name" value="Phage_tail_S"/>
    <property type="match status" value="1"/>
</dbReference>
<evidence type="ECO:0000256" key="1">
    <source>
        <dbReference type="SAM" id="MobiDB-lite"/>
    </source>
</evidence>
<feature type="region of interest" description="Disordered" evidence="1">
    <location>
        <begin position="35"/>
        <end position="62"/>
    </location>
</feature>
<dbReference type="InterPro" id="IPR006522">
    <property type="entry name" value="Phage_virion_morphogenesis"/>
</dbReference>
<sequence>MTDLNDLDIALGAMLSNLAPAARKKVLRELSKELRNRQKKRITAQKNPDGSAYAPRRAHPERGKMFKRLKLARNLKFRATDSEATVEFRGPHIRTEMIHQYGLEGRISPENHHMVKYPARRLLGFSREDEAWLRETLLNWLART</sequence>
<evidence type="ECO:0000313" key="3">
    <source>
        <dbReference type="Proteomes" id="UP000230639"/>
    </source>
</evidence>
<evidence type="ECO:0000313" key="2">
    <source>
        <dbReference type="EMBL" id="ATW54222.1"/>
    </source>
</evidence>